<dbReference type="AlphaFoldDB" id="A0A7S1BZS7"/>
<proteinExistence type="predicted"/>
<sequence>MPGLNFIFWPFQSIAIRLSLRIQQLDMICETKTKDSVFVKVGVTIQYRVLPMKAYDAHYRLTSPSQQIQSCVFDAVRSTVPTMNLDAAFASKNDIAVSVHNQLMKCMSDYGYEISSTLITEFSPDDKVKWSMNEIYACKRLKEATVEKAEAEKIRLMKNAEGEAEGRYLSGLGTARQRKALAQSFQISLDDFEDELDISFEDVRNVLLLSQYMDILGSVGANAFNLDYNPSTISILQKQLSYISVKEKQEL</sequence>
<name>A0A7S1BZS7_9STRA</name>
<feature type="domain" description="Band 7" evidence="1">
    <location>
        <begin position="2"/>
        <end position="153"/>
    </location>
</feature>
<dbReference type="Pfam" id="PF01145">
    <property type="entry name" value="Band_7"/>
    <property type="match status" value="1"/>
</dbReference>
<dbReference type="PANTHER" id="PTHR43327:SF31">
    <property type="entry name" value="HYPERSENSITIVE-INDUCED RESPONSE PROTEIN 2"/>
    <property type="match status" value="1"/>
</dbReference>
<reference evidence="2" key="1">
    <citation type="submission" date="2021-01" db="EMBL/GenBank/DDBJ databases">
        <authorList>
            <person name="Corre E."/>
            <person name="Pelletier E."/>
            <person name="Niang G."/>
            <person name="Scheremetjew M."/>
            <person name="Finn R."/>
            <person name="Kale V."/>
            <person name="Holt S."/>
            <person name="Cochrane G."/>
            <person name="Meng A."/>
            <person name="Brown T."/>
            <person name="Cohen L."/>
        </authorList>
    </citation>
    <scope>NUCLEOTIDE SEQUENCE</scope>
    <source>
        <strain evidence="2">308</strain>
    </source>
</reference>
<evidence type="ECO:0000313" key="2">
    <source>
        <dbReference type="EMBL" id="CAD8903124.1"/>
    </source>
</evidence>
<dbReference type="InterPro" id="IPR050710">
    <property type="entry name" value="Band7/mec-2_domain"/>
</dbReference>
<dbReference type="EMBL" id="HBFR01041525">
    <property type="protein sequence ID" value="CAD8903124.1"/>
    <property type="molecule type" value="Transcribed_RNA"/>
</dbReference>
<dbReference type="Gene3D" id="3.30.479.30">
    <property type="entry name" value="Band 7 domain"/>
    <property type="match status" value="1"/>
</dbReference>
<accession>A0A7S1BZS7</accession>
<organism evidence="2">
    <name type="scientific">Corethron hystrix</name>
    <dbReference type="NCBI Taxonomy" id="216773"/>
    <lineage>
        <taxon>Eukaryota</taxon>
        <taxon>Sar</taxon>
        <taxon>Stramenopiles</taxon>
        <taxon>Ochrophyta</taxon>
        <taxon>Bacillariophyta</taxon>
        <taxon>Coscinodiscophyceae</taxon>
        <taxon>Corethrophycidae</taxon>
        <taxon>Corethrales</taxon>
        <taxon>Corethraceae</taxon>
        <taxon>Corethron</taxon>
    </lineage>
</organism>
<dbReference type="InterPro" id="IPR036013">
    <property type="entry name" value="Band_7/SPFH_dom_sf"/>
</dbReference>
<dbReference type="SUPFAM" id="SSF117892">
    <property type="entry name" value="Band 7/SPFH domain"/>
    <property type="match status" value="1"/>
</dbReference>
<dbReference type="CDD" id="cd03407">
    <property type="entry name" value="SPFH_like_u4"/>
    <property type="match status" value="1"/>
</dbReference>
<gene>
    <name evidence="2" type="ORF">CHYS00102_LOCUS30343</name>
</gene>
<protein>
    <recommendedName>
        <fullName evidence="1">Band 7 domain-containing protein</fullName>
    </recommendedName>
</protein>
<dbReference type="PANTHER" id="PTHR43327">
    <property type="entry name" value="STOMATIN-LIKE PROTEIN 2, MITOCHONDRIAL"/>
    <property type="match status" value="1"/>
</dbReference>
<dbReference type="InterPro" id="IPR001107">
    <property type="entry name" value="Band_7"/>
</dbReference>
<evidence type="ECO:0000259" key="1">
    <source>
        <dbReference type="Pfam" id="PF01145"/>
    </source>
</evidence>